<protein>
    <submittedName>
        <fullName evidence="3">Ldh family oxidoreductase</fullName>
    </submittedName>
</protein>
<dbReference type="Pfam" id="PF02615">
    <property type="entry name" value="Ldh_2"/>
    <property type="match status" value="1"/>
</dbReference>
<dbReference type="Gene3D" id="3.30.1370.60">
    <property type="entry name" value="Hypothetical oxidoreductase yiak, domain 2"/>
    <property type="match status" value="1"/>
</dbReference>
<proteinExistence type="inferred from homology"/>
<keyword evidence="4" id="KW-1185">Reference proteome</keyword>
<evidence type="ECO:0000313" key="3">
    <source>
        <dbReference type="EMBL" id="MBM6578319.1"/>
    </source>
</evidence>
<comment type="similarity">
    <text evidence="1">Belongs to the LDH2/MDH2 oxidoreductase family.</text>
</comment>
<dbReference type="InterPro" id="IPR036111">
    <property type="entry name" value="Mal/L-sulfo/L-lacto_DH-like_sf"/>
</dbReference>
<dbReference type="PANTHER" id="PTHR11091:SF0">
    <property type="entry name" value="MALATE DEHYDROGENASE"/>
    <property type="match status" value="1"/>
</dbReference>
<evidence type="ECO:0000256" key="2">
    <source>
        <dbReference type="ARBA" id="ARBA00023002"/>
    </source>
</evidence>
<organism evidence="3 4">
    <name type="scientific">Sphingomonas longa</name>
    <dbReference type="NCBI Taxonomy" id="2778730"/>
    <lineage>
        <taxon>Bacteria</taxon>
        <taxon>Pseudomonadati</taxon>
        <taxon>Pseudomonadota</taxon>
        <taxon>Alphaproteobacteria</taxon>
        <taxon>Sphingomonadales</taxon>
        <taxon>Sphingomonadaceae</taxon>
        <taxon>Sphingomonas</taxon>
    </lineage>
</organism>
<dbReference type="InterPro" id="IPR043143">
    <property type="entry name" value="Mal/L-sulf/L-lact_DH-like_NADP"/>
</dbReference>
<gene>
    <name evidence="3" type="ORF">ILT43_18205</name>
</gene>
<reference evidence="3 4" key="1">
    <citation type="submission" date="2020-12" db="EMBL/GenBank/DDBJ databases">
        <title>Sphingomonas sp.</title>
        <authorList>
            <person name="Kim M.K."/>
        </authorList>
    </citation>
    <scope>NUCLEOTIDE SEQUENCE [LARGE SCALE GENOMIC DNA]</scope>
    <source>
        <strain evidence="3 4">BT552</strain>
    </source>
</reference>
<comment type="caution">
    <text evidence="3">The sequence shown here is derived from an EMBL/GenBank/DDBJ whole genome shotgun (WGS) entry which is preliminary data.</text>
</comment>
<dbReference type="Proteomes" id="UP000763641">
    <property type="component" value="Unassembled WGS sequence"/>
</dbReference>
<dbReference type="InterPro" id="IPR003767">
    <property type="entry name" value="Malate/L-lactate_DH-like"/>
</dbReference>
<dbReference type="EMBL" id="JAFEMC010000007">
    <property type="protein sequence ID" value="MBM6578319.1"/>
    <property type="molecule type" value="Genomic_DNA"/>
</dbReference>
<evidence type="ECO:0000313" key="4">
    <source>
        <dbReference type="Proteomes" id="UP000763641"/>
    </source>
</evidence>
<evidence type="ECO:0000256" key="1">
    <source>
        <dbReference type="ARBA" id="ARBA00006056"/>
    </source>
</evidence>
<accession>A0ABS2DBK7</accession>
<name>A0ABS2DBK7_9SPHN</name>
<sequence length="338" mass="35218">MMQLPLAQARQLVIDVLTRFDVSTDHAGIVGDHLVDAAAAGHPFAGLPRVLALVEHLRQREPARPITIDRRSPNAAVIDGGGTNGYVTSLIGIDTAIDLARENGVGIVGINDTWFSGRLAYYVERAARAGMVAFHTANTMARVAPAGGVDRLFGTNPLAFAFPADPDPLVIDFGTGMTTWGDVLLREKLGQPLDSGVAVDADGQPTTDPSAALAGAFLPWGGHRGYGLSLVVQLLGVMCGSRIVVDEVSACGFFFLVLDPALLGPADAFKAQVTALAAQIEASRPAPGVERVRVPGRSSAAKRRAALAAGTIEVDDSIYAALVALRDGDTTAQLGHDA</sequence>
<dbReference type="InterPro" id="IPR043144">
    <property type="entry name" value="Mal/L-sulf/L-lact_DH-like_ah"/>
</dbReference>
<dbReference type="Gene3D" id="1.10.1530.10">
    <property type="match status" value="1"/>
</dbReference>
<dbReference type="PANTHER" id="PTHR11091">
    <property type="entry name" value="OXIDOREDUCTASE-RELATED"/>
    <property type="match status" value="1"/>
</dbReference>
<keyword evidence="2" id="KW-0560">Oxidoreductase</keyword>
<dbReference type="SUPFAM" id="SSF89733">
    <property type="entry name" value="L-sulfolactate dehydrogenase-like"/>
    <property type="match status" value="1"/>
</dbReference>